<sequence length="216" mass="24636">MQLQPTRKISLVEQAALQMERFIERGHWSVGEKIPSESTLSQELGISRNTLREAVRALVHTGLLEAKPGDGTYVKATSVLGVALQKRFEEVPRKDVFAARHMLERESARYAAMHRTGEQLQELYKFLRLRRQADKHEDFVAFDFAFHRQVTLASGNVLFVELYDQLANHISKSISETSMGDHPLCHDEHQQLVEAIETKQPDQAVRAVDAYIQQIS</sequence>
<dbReference type="InterPro" id="IPR000524">
    <property type="entry name" value="Tscrpt_reg_HTH_GntR"/>
</dbReference>
<reference evidence="5 6" key="1">
    <citation type="submission" date="2019-03" db="EMBL/GenBank/DDBJ databases">
        <title>Genomic Encyclopedia of Type Strains, Phase IV (KMG-IV): sequencing the most valuable type-strain genomes for metagenomic binning, comparative biology and taxonomic classification.</title>
        <authorList>
            <person name="Goeker M."/>
        </authorList>
    </citation>
    <scope>NUCLEOTIDE SEQUENCE [LARGE SCALE GENOMIC DNA]</scope>
    <source>
        <strain evidence="5 6">DSM 28697</strain>
    </source>
</reference>
<dbReference type="SUPFAM" id="SSF46785">
    <property type="entry name" value="Winged helix' DNA-binding domain"/>
    <property type="match status" value="1"/>
</dbReference>
<dbReference type="CDD" id="cd07377">
    <property type="entry name" value="WHTH_GntR"/>
    <property type="match status" value="1"/>
</dbReference>
<evidence type="ECO:0000259" key="4">
    <source>
        <dbReference type="PROSITE" id="PS50949"/>
    </source>
</evidence>
<name>A0A4R6U8J1_9BACI</name>
<dbReference type="Pfam" id="PF00392">
    <property type="entry name" value="GntR"/>
    <property type="match status" value="1"/>
</dbReference>
<dbReference type="GO" id="GO:0003677">
    <property type="term" value="F:DNA binding"/>
    <property type="evidence" value="ECO:0007669"/>
    <property type="project" value="UniProtKB-KW"/>
</dbReference>
<dbReference type="SMART" id="SM00345">
    <property type="entry name" value="HTH_GNTR"/>
    <property type="match status" value="1"/>
</dbReference>
<gene>
    <name evidence="5" type="ORF">EV213_101308</name>
</gene>
<dbReference type="GO" id="GO:0003700">
    <property type="term" value="F:DNA-binding transcription factor activity"/>
    <property type="evidence" value="ECO:0007669"/>
    <property type="project" value="InterPro"/>
</dbReference>
<dbReference type="AlphaFoldDB" id="A0A4R6U8J1"/>
<dbReference type="Gene3D" id="1.10.10.10">
    <property type="entry name" value="Winged helix-like DNA-binding domain superfamily/Winged helix DNA-binding domain"/>
    <property type="match status" value="1"/>
</dbReference>
<dbReference type="Pfam" id="PF07729">
    <property type="entry name" value="FCD"/>
    <property type="match status" value="1"/>
</dbReference>
<dbReference type="PROSITE" id="PS50949">
    <property type="entry name" value="HTH_GNTR"/>
    <property type="match status" value="1"/>
</dbReference>
<keyword evidence="6" id="KW-1185">Reference proteome</keyword>
<evidence type="ECO:0000256" key="3">
    <source>
        <dbReference type="ARBA" id="ARBA00023163"/>
    </source>
</evidence>
<dbReference type="InterPro" id="IPR008920">
    <property type="entry name" value="TF_FadR/GntR_C"/>
</dbReference>
<feature type="domain" description="HTH gntR-type" evidence="4">
    <location>
        <begin position="9"/>
        <end position="77"/>
    </location>
</feature>
<evidence type="ECO:0000256" key="1">
    <source>
        <dbReference type="ARBA" id="ARBA00023015"/>
    </source>
</evidence>
<evidence type="ECO:0000313" key="5">
    <source>
        <dbReference type="EMBL" id="TDQ42878.1"/>
    </source>
</evidence>
<dbReference type="PANTHER" id="PTHR43537">
    <property type="entry name" value="TRANSCRIPTIONAL REGULATOR, GNTR FAMILY"/>
    <property type="match status" value="1"/>
</dbReference>
<evidence type="ECO:0000256" key="2">
    <source>
        <dbReference type="ARBA" id="ARBA00023125"/>
    </source>
</evidence>
<dbReference type="SMART" id="SM00895">
    <property type="entry name" value="FCD"/>
    <property type="match status" value="1"/>
</dbReference>
<organism evidence="5 6">
    <name type="scientific">Aureibacillus halotolerans</name>
    <dbReference type="NCBI Taxonomy" id="1508390"/>
    <lineage>
        <taxon>Bacteria</taxon>
        <taxon>Bacillati</taxon>
        <taxon>Bacillota</taxon>
        <taxon>Bacilli</taxon>
        <taxon>Bacillales</taxon>
        <taxon>Bacillaceae</taxon>
        <taxon>Aureibacillus</taxon>
    </lineage>
</organism>
<dbReference type="InterPro" id="IPR011711">
    <property type="entry name" value="GntR_C"/>
</dbReference>
<dbReference type="InterPro" id="IPR036390">
    <property type="entry name" value="WH_DNA-bd_sf"/>
</dbReference>
<accession>A0A4R6U8J1</accession>
<keyword evidence="1" id="KW-0805">Transcription regulation</keyword>
<dbReference type="InterPro" id="IPR036388">
    <property type="entry name" value="WH-like_DNA-bd_sf"/>
</dbReference>
<proteinExistence type="predicted"/>
<dbReference type="PRINTS" id="PR00035">
    <property type="entry name" value="HTHGNTR"/>
</dbReference>
<keyword evidence="2" id="KW-0238">DNA-binding</keyword>
<protein>
    <submittedName>
        <fullName evidence="5">GntR family transcriptional regulator</fullName>
    </submittedName>
</protein>
<evidence type="ECO:0000313" key="6">
    <source>
        <dbReference type="Proteomes" id="UP000295632"/>
    </source>
</evidence>
<dbReference type="EMBL" id="SNYJ01000001">
    <property type="protein sequence ID" value="TDQ42878.1"/>
    <property type="molecule type" value="Genomic_DNA"/>
</dbReference>
<dbReference type="Gene3D" id="1.20.120.530">
    <property type="entry name" value="GntR ligand-binding domain-like"/>
    <property type="match status" value="1"/>
</dbReference>
<dbReference type="OrthoDB" id="9782299at2"/>
<dbReference type="SUPFAM" id="SSF48008">
    <property type="entry name" value="GntR ligand-binding domain-like"/>
    <property type="match status" value="1"/>
</dbReference>
<dbReference type="Proteomes" id="UP000295632">
    <property type="component" value="Unassembled WGS sequence"/>
</dbReference>
<comment type="caution">
    <text evidence="5">The sequence shown here is derived from an EMBL/GenBank/DDBJ whole genome shotgun (WGS) entry which is preliminary data.</text>
</comment>
<keyword evidence="3" id="KW-0804">Transcription</keyword>
<dbReference type="RefSeq" id="WP_133578702.1">
    <property type="nucleotide sequence ID" value="NZ_SNYJ01000001.1"/>
</dbReference>
<dbReference type="PANTHER" id="PTHR43537:SF47">
    <property type="entry name" value="REGULATORY PROTEIN GNTR HTH"/>
    <property type="match status" value="1"/>
</dbReference>